<evidence type="ECO:0000313" key="3">
    <source>
        <dbReference type="Proteomes" id="UP001057498"/>
    </source>
</evidence>
<sequence>MVLTDDLPTDSVLHRHALTERNRRLGLPPTDAVLRRHYDQLQAALLQGGRAVDTATRNSQAPASAPARAAAVAAAPAAQRTAPPRSAATHVTPTTTAPAAPAPRGGLFGWLRRLLGA</sequence>
<organism evidence="2 3">
    <name type="scientific">Sphaerotilus microaerophilus</name>
    <dbReference type="NCBI Taxonomy" id="2914710"/>
    <lineage>
        <taxon>Bacteria</taxon>
        <taxon>Pseudomonadati</taxon>
        <taxon>Pseudomonadota</taxon>
        <taxon>Betaproteobacteria</taxon>
        <taxon>Burkholderiales</taxon>
        <taxon>Sphaerotilaceae</taxon>
        <taxon>Sphaerotilus</taxon>
    </lineage>
</organism>
<evidence type="ECO:0000256" key="1">
    <source>
        <dbReference type="SAM" id="MobiDB-lite"/>
    </source>
</evidence>
<evidence type="ECO:0008006" key="4">
    <source>
        <dbReference type="Google" id="ProtNLM"/>
    </source>
</evidence>
<evidence type="ECO:0000313" key="2">
    <source>
        <dbReference type="EMBL" id="BDI03806.1"/>
    </source>
</evidence>
<name>A0ABN6PJB5_9BURK</name>
<accession>A0ABN6PJB5</accession>
<dbReference type="Proteomes" id="UP001057498">
    <property type="component" value="Chromosome"/>
</dbReference>
<dbReference type="EMBL" id="AP025730">
    <property type="protein sequence ID" value="BDI03806.1"/>
    <property type="molecule type" value="Genomic_DNA"/>
</dbReference>
<proteinExistence type="predicted"/>
<dbReference type="RefSeq" id="WP_251972058.1">
    <property type="nucleotide sequence ID" value="NZ_AP025730.1"/>
</dbReference>
<feature type="compositionally biased region" description="Low complexity" evidence="1">
    <location>
        <begin position="59"/>
        <end position="106"/>
    </location>
</feature>
<keyword evidence="3" id="KW-1185">Reference proteome</keyword>
<gene>
    <name evidence="2" type="ORF">CATMQ487_07760</name>
</gene>
<protein>
    <recommendedName>
        <fullName evidence="4">J domain-containing protein</fullName>
    </recommendedName>
</protein>
<feature type="region of interest" description="Disordered" evidence="1">
    <location>
        <begin position="52"/>
        <end position="106"/>
    </location>
</feature>
<reference evidence="2" key="1">
    <citation type="submission" date="2022-04" db="EMBL/GenBank/DDBJ databases">
        <title>Whole genome sequence of Sphaerotilus sp. FB-5.</title>
        <authorList>
            <person name="Takeda M."/>
            <person name="Narihara S."/>
            <person name="Akimoto M."/>
            <person name="Akimoto R."/>
            <person name="Nishiyashiki S."/>
            <person name="Murakami T."/>
        </authorList>
    </citation>
    <scope>NUCLEOTIDE SEQUENCE</scope>
    <source>
        <strain evidence="2">FB-5</strain>
    </source>
</reference>